<dbReference type="Proteomes" id="UP000054874">
    <property type="component" value="Unassembled WGS sequence"/>
</dbReference>
<dbReference type="AlphaFoldDB" id="A0A0V8QAU6"/>
<dbReference type="OrthoDB" id="9776650at2"/>
<keyword evidence="6" id="KW-1185">Reference proteome</keyword>
<dbReference type="InterPro" id="IPR036420">
    <property type="entry name" value="BRCT_dom_sf"/>
</dbReference>
<organism evidence="5 6">
    <name type="scientific">Acetivibrio ethanolgignens</name>
    <dbReference type="NCBI Taxonomy" id="290052"/>
    <lineage>
        <taxon>Bacteria</taxon>
        <taxon>Bacillati</taxon>
        <taxon>Bacillota</taxon>
        <taxon>Clostridia</taxon>
        <taxon>Eubacteriales</taxon>
        <taxon>Oscillospiraceae</taxon>
        <taxon>Acetivibrio</taxon>
    </lineage>
</organism>
<dbReference type="SUPFAM" id="SSF52113">
    <property type="entry name" value="BRCT domain"/>
    <property type="match status" value="1"/>
</dbReference>
<evidence type="ECO:0000256" key="3">
    <source>
        <dbReference type="ARBA" id="ARBA00022839"/>
    </source>
</evidence>
<evidence type="ECO:0000259" key="4">
    <source>
        <dbReference type="PROSITE" id="PS50172"/>
    </source>
</evidence>
<accession>A0A0V8QAU6</accession>
<name>A0A0V8QAU6_9FIRM</name>
<dbReference type="NCBIfam" id="TIGR00573">
    <property type="entry name" value="dnaq"/>
    <property type="match status" value="1"/>
</dbReference>
<dbReference type="Pfam" id="PF00929">
    <property type="entry name" value="RNase_T"/>
    <property type="match status" value="1"/>
</dbReference>
<dbReference type="GO" id="GO:0008408">
    <property type="term" value="F:3'-5' exonuclease activity"/>
    <property type="evidence" value="ECO:0007669"/>
    <property type="project" value="TreeGrafter"/>
</dbReference>
<dbReference type="InterPro" id="IPR012337">
    <property type="entry name" value="RNaseH-like_sf"/>
</dbReference>
<evidence type="ECO:0000313" key="5">
    <source>
        <dbReference type="EMBL" id="KSV57626.1"/>
    </source>
</evidence>
<evidence type="ECO:0000256" key="1">
    <source>
        <dbReference type="ARBA" id="ARBA00022722"/>
    </source>
</evidence>
<feature type="domain" description="BRCT" evidence="4">
    <location>
        <begin position="213"/>
        <end position="294"/>
    </location>
</feature>
<dbReference type="GO" id="GO:0006260">
    <property type="term" value="P:DNA replication"/>
    <property type="evidence" value="ECO:0007669"/>
    <property type="project" value="InterPro"/>
</dbReference>
<reference evidence="5 6" key="1">
    <citation type="submission" date="2015-11" db="EMBL/GenBank/DDBJ databases">
        <title>Butyribacter intestini gen. nov., sp. nov., a butyric acid-producing bacterium of the family Lachnospiraceae isolated from the human faeces.</title>
        <authorList>
            <person name="Zou Y."/>
            <person name="Xue W."/>
            <person name="Luo G."/>
            <person name="Lv M."/>
        </authorList>
    </citation>
    <scope>NUCLEOTIDE SEQUENCE [LARGE SCALE GENOMIC DNA]</scope>
    <source>
        <strain evidence="5 6">ACET-33324</strain>
    </source>
</reference>
<protein>
    <recommendedName>
        <fullName evidence="4">BRCT domain-containing protein</fullName>
    </recommendedName>
</protein>
<dbReference type="InterPro" id="IPR013520">
    <property type="entry name" value="Ribonucl_H"/>
</dbReference>
<dbReference type="SMART" id="SM00479">
    <property type="entry name" value="EXOIII"/>
    <property type="match status" value="1"/>
</dbReference>
<dbReference type="STRING" id="290052.ASU35_04245"/>
<dbReference type="GO" id="GO:0003887">
    <property type="term" value="F:DNA-directed DNA polymerase activity"/>
    <property type="evidence" value="ECO:0007669"/>
    <property type="project" value="InterPro"/>
</dbReference>
<dbReference type="InterPro" id="IPR001357">
    <property type="entry name" value="BRCT_dom"/>
</dbReference>
<dbReference type="CDD" id="cd17748">
    <property type="entry name" value="BRCT_DNA_ligase_like"/>
    <property type="match status" value="1"/>
</dbReference>
<proteinExistence type="predicted"/>
<dbReference type="EMBL" id="LNAM01000208">
    <property type="protein sequence ID" value="KSV57626.1"/>
    <property type="molecule type" value="Genomic_DNA"/>
</dbReference>
<dbReference type="CDD" id="cd06127">
    <property type="entry name" value="DEDDh"/>
    <property type="match status" value="1"/>
</dbReference>
<dbReference type="GO" id="GO:0003677">
    <property type="term" value="F:DNA binding"/>
    <property type="evidence" value="ECO:0007669"/>
    <property type="project" value="InterPro"/>
</dbReference>
<keyword evidence="2" id="KW-0378">Hydrolase</keyword>
<dbReference type="PANTHER" id="PTHR30231:SF4">
    <property type="entry name" value="PROTEIN NEN2"/>
    <property type="match status" value="1"/>
</dbReference>
<keyword evidence="1" id="KW-0540">Nuclease</keyword>
<keyword evidence="3" id="KW-0269">Exonuclease</keyword>
<dbReference type="PANTHER" id="PTHR30231">
    <property type="entry name" value="DNA POLYMERASE III SUBUNIT EPSILON"/>
    <property type="match status" value="1"/>
</dbReference>
<evidence type="ECO:0000313" key="6">
    <source>
        <dbReference type="Proteomes" id="UP000054874"/>
    </source>
</evidence>
<evidence type="ECO:0000256" key="2">
    <source>
        <dbReference type="ARBA" id="ARBA00022801"/>
    </source>
</evidence>
<dbReference type="InterPro" id="IPR036397">
    <property type="entry name" value="RNaseH_sf"/>
</dbReference>
<dbReference type="RefSeq" id="WP_058354122.1">
    <property type="nucleotide sequence ID" value="NZ_CABMMD010000208.1"/>
</dbReference>
<comment type="caution">
    <text evidence="5">The sequence shown here is derived from an EMBL/GenBank/DDBJ whole genome shotgun (WGS) entry which is preliminary data.</text>
</comment>
<gene>
    <name evidence="5" type="ORF">ASU35_04245</name>
</gene>
<sequence>MQLYHIPDTYVILDLETTGLSPEKDQIIEIGALFIKAGQLKAKWNSLICPDFSLLENESLSSHTEALTHITREMLLSALPLETKIASLLDFLGDYPIAGHRVDFDISFLNASLQKMGFASIQNDFFDTLLLSQRLLPELLHHKLGDLASYYRIDYSGAHRALRDCEITWHCLKAMEKTAQLSFSSKAAFERHWEFGSRRITSEEIETQTSSFDESHPFYGKNVAITGILFTLSRRAAMQKVANLGGINQDKVNTFTDFLICGKGEGSTKEKKALRLKTEGYPIQLLSEEEFLNL</sequence>
<dbReference type="Gene3D" id="3.40.50.10190">
    <property type="entry name" value="BRCT domain"/>
    <property type="match status" value="1"/>
</dbReference>
<dbReference type="PROSITE" id="PS50172">
    <property type="entry name" value="BRCT"/>
    <property type="match status" value="1"/>
</dbReference>
<dbReference type="Pfam" id="PF00533">
    <property type="entry name" value="BRCT"/>
    <property type="match status" value="1"/>
</dbReference>
<dbReference type="Gene3D" id="3.30.420.10">
    <property type="entry name" value="Ribonuclease H-like superfamily/Ribonuclease H"/>
    <property type="match status" value="1"/>
</dbReference>
<dbReference type="FunFam" id="3.30.420.10:FF:000045">
    <property type="entry name" value="3'-5' exonuclease DinG"/>
    <property type="match status" value="1"/>
</dbReference>
<dbReference type="InterPro" id="IPR006054">
    <property type="entry name" value="DnaQ"/>
</dbReference>
<dbReference type="SUPFAM" id="SSF53098">
    <property type="entry name" value="Ribonuclease H-like"/>
    <property type="match status" value="1"/>
</dbReference>